<reference evidence="15" key="1">
    <citation type="journal article" date="2020" name="Stud. Mycol.">
        <title>101 Dothideomycetes genomes: a test case for predicting lifestyles and emergence of pathogens.</title>
        <authorList>
            <person name="Haridas S."/>
            <person name="Albert R."/>
            <person name="Binder M."/>
            <person name="Bloem J."/>
            <person name="Labutti K."/>
            <person name="Salamov A."/>
            <person name="Andreopoulos B."/>
            <person name="Baker S."/>
            <person name="Barry K."/>
            <person name="Bills G."/>
            <person name="Bluhm B."/>
            <person name="Cannon C."/>
            <person name="Castanera R."/>
            <person name="Culley D."/>
            <person name="Daum C."/>
            <person name="Ezra D."/>
            <person name="Gonzalez J."/>
            <person name="Henrissat B."/>
            <person name="Kuo A."/>
            <person name="Liang C."/>
            <person name="Lipzen A."/>
            <person name="Lutzoni F."/>
            <person name="Magnuson J."/>
            <person name="Mondo S."/>
            <person name="Nolan M."/>
            <person name="Ohm R."/>
            <person name="Pangilinan J."/>
            <person name="Park H.-J."/>
            <person name="Ramirez L."/>
            <person name="Alfaro M."/>
            <person name="Sun H."/>
            <person name="Tritt A."/>
            <person name="Yoshinaga Y."/>
            <person name="Zwiers L.-H."/>
            <person name="Turgeon B."/>
            <person name="Goodwin S."/>
            <person name="Spatafora J."/>
            <person name="Crous P."/>
            <person name="Grigoriev I."/>
        </authorList>
    </citation>
    <scope>NUCLEOTIDE SEQUENCE</scope>
    <source>
        <strain evidence="15">CBS 473.64</strain>
    </source>
</reference>
<dbReference type="InterPro" id="IPR037013">
    <property type="entry name" value="GSH-S_sub-bd_sf"/>
</dbReference>
<dbReference type="FunFam" id="3.30.1490.50:FF:000002">
    <property type="entry name" value="Glutathione synthetase"/>
    <property type="match status" value="1"/>
</dbReference>
<feature type="binding site" evidence="11">
    <location>
        <position position="483"/>
    </location>
    <ligand>
        <name>substrate</name>
    </ligand>
</feature>
<dbReference type="Pfam" id="PF03917">
    <property type="entry name" value="GSH_synth_ATP"/>
    <property type="match status" value="1"/>
</dbReference>
<proteinExistence type="inferred from homology"/>
<feature type="binding site" evidence="12">
    <location>
        <position position="156"/>
    </location>
    <ligand>
        <name>Mg(2+)</name>
        <dbReference type="ChEBI" id="CHEBI:18420"/>
    </ligand>
</feature>
<feature type="binding site" evidence="11">
    <location>
        <position position="485"/>
    </location>
    <ligand>
        <name>ATP</name>
        <dbReference type="ChEBI" id="CHEBI:30616"/>
    </ligand>
</feature>
<dbReference type="EMBL" id="MU006792">
    <property type="protein sequence ID" value="KAF2637797.1"/>
    <property type="molecule type" value="Genomic_DNA"/>
</dbReference>
<dbReference type="SUPFAM" id="SSF52440">
    <property type="entry name" value="PreATP-grasp domain"/>
    <property type="match status" value="1"/>
</dbReference>
<evidence type="ECO:0000259" key="14">
    <source>
        <dbReference type="Pfam" id="PF03199"/>
    </source>
</evidence>
<evidence type="ECO:0000313" key="15">
    <source>
        <dbReference type="EMBL" id="KAF2637797.1"/>
    </source>
</evidence>
<dbReference type="Gene3D" id="3.30.1490.50">
    <property type="match status" value="1"/>
</dbReference>
<feature type="domain" description="Glutathione synthase substrate-binding" evidence="14">
    <location>
        <begin position="227"/>
        <end position="333"/>
    </location>
</feature>
<evidence type="ECO:0000256" key="11">
    <source>
        <dbReference type="PIRSR" id="PIRSR001558-1"/>
    </source>
</evidence>
<dbReference type="Pfam" id="PF03199">
    <property type="entry name" value="GSH_synthase"/>
    <property type="match status" value="1"/>
</dbReference>
<dbReference type="FunFam" id="3.40.50.1760:FF:000001">
    <property type="entry name" value="Glutathione synthetase"/>
    <property type="match status" value="1"/>
</dbReference>
<name>A0A6A6RRG0_9PLEO</name>
<dbReference type="GO" id="GO:0004363">
    <property type="term" value="F:glutathione synthase activity"/>
    <property type="evidence" value="ECO:0007669"/>
    <property type="project" value="UniProtKB-UniRule"/>
</dbReference>
<dbReference type="NCBIfam" id="TIGR01986">
    <property type="entry name" value="glut_syn_euk"/>
    <property type="match status" value="1"/>
</dbReference>
<feature type="binding site" evidence="11">
    <location>
        <begin position="431"/>
        <end position="434"/>
    </location>
    <ligand>
        <name>ATP</name>
        <dbReference type="ChEBI" id="CHEBI:30616"/>
    </ligand>
</feature>
<evidence type="ECO:0000256" key="12">
    <source>
        <dbReference type="PIRSR" id="PIRSR001558-2"/>
    </source>
</evidence>
<dbReference type="InterPro" id="IPR014042">
    <property type="entry name" value="Glutathione_synthase_a-hlx"/>
</dbReference>
<dbReference type="GO" id="GO:0005829">
    <property type="term" value="C:cytosol"/>
    <property type="evidence" value="ECO:0007669"/>
    <property type="project" value="TreeGrafter"/>
</dbReference>
<dbReference type="OrthoDB" id="2020073at2759"/>
<evidence type="ECO:0000256" key="8">
    <source>
        <dbReference type="ARBA" id="ARBA00022840"/>
    </source>
</evidence>
<dbReference type="Gene3D" id="1.10.1080.10">
    <property type="entry name" value="Glutathione Synthetase, Chain A, domain 3"/>
    <property type="match status" value="1"/>
</dbReference>
<comment type="similarity">
    <text evidence="2 10">Belongs to the eukaryotic GSH synthase family.</text>
</comment>
<evidence type="ECO:0000256" key="10">
    <source>
        <dbReference type="PIRNR" id="PIRNR001558"/>
    </source>
</evidence>
<comment type="catalytic activity">
    <reaction evidence="10">
        <text>gamma-L-glutamyl-L-cysteine + glycine + ATP = glutathione + ADP + phosphate + H(+)</text>
        <dbReference type="Rhea" id="RHEA:13557"/>
        <dbReference type="ChEBI" id="CHEBI:15378"/>
        <dbReference type="ChEBI" id="CHEBI:30616"/>
        <dbReference type="ChEBI" id="CHEBI:43474"/>
        <dbReference type="ChEBI" id="CHEBI:57305"/>
        <dbReference type="ChEBI" id="CHEBI:57925"/>
        <dbReference type="ChEBI" id="CHEBI:58173"/>
        <dbReference type="ChEBI" id="CHEBI:456216"/>
        <dbReference type="EC" id="6.3.2.3"/>
    </reaction>
</comment>
<evidence type="ECO:0000256" key="7">
    <source>
        <dbReference type="ARBA" id="ARBA00022741"/>
    </source>
</evidence>
<feature type="binding site" evidence="12">
    <location>
        <position position="158"/>
    </location>
    <ligand>
        <name>Mg(2+)</name>
        <dbReference type="ChEBI" id="CHEBI:18420"/>
    </ligand>
</feature>
<sequence length="509" mass="56385">MASTQYESYPPELNAVEEQYLLENVKDWSIAHGLAVRPAPSFVEPSQDPTGVLAITAPVTLFPSLFPRRCFEEGLAIQKAYNELYSAIARDEEWLKEIVEELIDIDDFVGKLWQTHLAVKKEGYVQDLSLGLFRSDYMVHTDPSNTSATVGLKQVEFNTIASSFGGLSSQVSNLHKHLLTIDAYPSSTASVIKADALRQSKSASSLAKGLAVAHKAYGISRTSRPLCVLFVVQDPERNVFDQRHLEYALLEDSGVRSFRLPFQQTLAHTKLDSDRTLVYTPPHSPSTSYEVTTIYFRAGYSPDDYPNAEDWDSRLHLEKSRAIKCPSLLTHLAGCKKVQQVLATPHSPHLKRFLPDEEVASRVLATFAPIYPLDQSQAGKEAQKLAQNLDSASRYVLKPQREGGGNNIYRKAIPPFLEKLPETHWPAYILMEMIEPPPLKNAILRNGDLQRGGVIGELGVYGVCLWKDGGDILENFEAGYLLRTKGDQSEEGGVAAGFGAVDSCCLVES</sequence>
<dbReference type="InterPro" id="IPR016185">
    <property type="entry name" value="PreATP-grasp_dom_sf"/>
</dbReference>
<dbReference type="Proteomes" id="UP000799753">
    <property type="component" value="Unassembled WGS sequence"/>
</dbReference>
<dbReference type="Gene3D" id="3.30.470.20">
    <property type="entry name" value="ATP-grasp fold, B domain"/>
    <property type="match status" value="1"/>
</dbReference>
<evidence type="ECO:0000256" key="9">
    <source>
        <dbReference type="ARBA" id="ARBA00022842"/>
    </source>
</evidence>
<dbReference type="Gene3D" id="3.30.1490.80">
    <property type="match status" value="1"/>
</dbReference>
<dbReference type="InterPro" id="IPR005615">
    <property type="entry name" value="Glutathione_synthase"/>
</dbReference>
<protein>
    <recommendedName>
        <fullName evidence="10">Glutathione synthetase</fullName>
        <shortName evidence="10">GSH-S</shortName>
        <ecNumber evidence="10">6.3.2.3</ecNumber>
    </recommendedName>
</protein>
<keyword evidence="4 10" id="KW-0436">Ligase</keyword>
<evidence type="ECO:0000256" key="2">
    <source>
        <dbReference type="ARBA" id="ARBA00010385"/>
    </source>
</evidence>
<dbReference type="InterPro" id="IPR014709">
    <property type="entry name" value="Glutathione_synthase_C_euk"/>
</dbReference>
<feature type="binding site" evidence="12">
    <location>
        <position position="402"/>
    </location>
    <ligand>
        <name>Mg(2+)</name>
        <dbReference type="ChEBI" id="CHEBI:18420"/>
    </ligand>
</feature>
<comment type="subunit">
    <text evidence="3">Homodimer.</text>
</comment>
<feature type="binding site" evidence="11">
    <location>
        <position position="242"/>
    </location>
    <ligand>
        <name>substrate</name>
    </ligand>
</feature>
<dbReference type="GO" id="GO:0000287">
    <property type="term" value="F:magnesium ion binding"/>
    <property type="evidence" value="ECO:0007669"/>
    <property type="project" value="UniProtKB-UniRule"/>
</dbReference>
<gene>
    <name evidence="15" type="ORF">P280DRAFT_432762</name>
</gene>
<dbReference type="GO" id="GO:0005524">
    <property type="term" value="F:ATP binding"/>
    <property type="evidence" value="ECO:0007669"/>
    <property type="project" value="UniProtKB-UniRule"/>
</dbReference>
<accession>A0A6A6RRG0</accession>
<dbReference type="UniPathway" id="UPA00142">
    <property type="reaction ID" value="UER00210"/>
</dbReference>
<feature type="binding site" evidence="13">
    <location>
        <begin position="236"/>
        <end position="238"/>
    </location>
    <ligand>
        <name>substrate</name>
    </ligand>
</feature>
<dbReference type="PIRSF" id="PIRSF001558">
    <property type="entry name" value="GSHase"/>
    <property type="match status" value="1"/>
</dbReference>
<keyword evidence="5 10" id="KW-0317">Glutathione biosynthesis</keyword>
<keyword evidence="6 10" id="KW-0479">Metal-binding</keyword>
<evidence type="ECO:0000256" key="6">
    <source>
        <dbReference type="ARBA" id="ARBA00022723"/>
    </source>
</evidence>
<keyword evidence="16" id="KW-1185">Reference proteome</keyword>
<dbReference type="InterPro" id="IPR004887">
    <property type="entry name" value="GSH_synth_subst-bd"/>
</dbReference>
<dbReference type="PANTHER" id="PTHR11130:SF0">
    <property type="entry name" value="GLUTATHIONE SYNTHETASE"/>
    <property type="match status" value="1"/>
</dbReference>
<feature type="binding site" evidence="13">
    <location>
        <begin position="297"/>
        <end position="300"/>
    </location>
    <ligand>
        <name>substrate</name>
    </ligand>
</feature>
<feature type="binding site" evidence="11">
    <location>
        <begin position="398"/>
        <end position="407"/>
    </location>
    <ligand>
        <name>ATP</name>
        <dbReference type="ChEBI" id="CHEBI:30616"/>
    </ligand>
</feature>
<evidence type="ECO:0000256" key="1">
    <source>
        <dbReference type="ARBA" id="ARBA00004965"/>
    </source>
</evidence>
<keyword evidence="9 10" id="KW-0460">Magnesium</keyword>
<feature type="binding site" evidence="11">
    <location>
        <position position="457"/>
    </location>
    <ligand>
        <name>ATP</name>
        <dbReference type="ChEBI" id="CHEBI:30616"/>
    </ligand>
</feature>
<dbReference type="AlphaFoldDB" id="A0A6A6RRG0"/>
<dbReference type="GO" id="GO:0043295">
    <property type="term" value="F:glutathione binding"/>
    <property type="evidence" value="ECO:0007669"/>
    <property type="project" value="UniProtKB-UniRule"/>
</dbReference>
<dbReference type="Gene3D" id="3.40.50.1760">
    <property type="entry name" value="Glutathione synthase, substrate-binding domain superfamily, eukaryotic"/>
    <property type="match status" value="1"/>
</dbReference>
<evidence type="ECO:0000313" key="16">
    <source>
        <dbReference type="Proteomes" id="UP000799753"/>
    </source>
</evidence>
<evidence type="ECO:0000256" key="13">
    <source>
        <dbReference type="PIRSR" id="PIRSR001558-3"/>
    </source>
</evidence>
<feature type="binding site" evidence="11">
    <location>
        <position position="336"/>
    </location>
    <ligand>
        <name>ATP</name>
        <dbReference type="ChEBI" id="CHEBI:30616"/>
    </ligand>
</feature>
<feature type="binding site" evidence="13">
    <location>
        <begin position="494"/>
        <end position="495"/>
    </location>
    <ligand>
        <name>substrate</name>
    </ligand>
</feature>
<feature type="binding site" evidence="11">
    <location>
        <position position="409"/>
    </location>
    <ligand>
        <name>ATP</name>
        <dbReference type="ChEBI" id="CHEBI:30616"/>
    </ligand>
</feature>
<feature type="binding site" evidence="11">
    <location>
        <position position="134"/>
    </location>
    <ligand>
        <name>substrate</name>
    </ligand>
</feature>
<evidence type="ECO:0000256" key="5">
    <source>
        <dbReference type="ARBA" id="ARBA00022684"/>
    </source>
</evidence>
<dbReference type="EC" id="6.3.2.3" evidence="10"/>
<keyword evidence="8 10" id="KW-0067">ATP-binding</keyword>
<comment type="cofactor">
    <cofactor evidence="10 12">
        <name>Mg(2+)</name>
        <dbReference type="ChEBI" id="CHEBI:18420"/>
    </cofactor>
    <text evidence="10 12">Binds 1 Mg(2+) ion per subunit.</text>
</comment>
<organism evidence="15 16">
    <name type="scientific">Massarina eburnea CBS 473.64</name>
    <dbReference type="NCBI Taxonomy" id="1395130"/>
    <lineage>
        <taxon>Eukaryota</taxon>
        <taxon>Fungi</taxon>
        <taxon>Dikarya</taxon>
        <taxon>Ascomycota</taxon>
        <taxon>Pezizomycotina</taxon>
        <taxon>Dothideomycetes</taxon>
        <taxon>Pleosporomycetidae</taxon>
        <taxon>Pleosporales</taxon>
        <taxon>Massarineae</taxon>
        <taxon>Massarinaceae</taxon>
        <taxon>Massarina</taxon>
    </lineage>
</organism>
<comment type="pathway">
    <text evidence="1 10">Sulfur metabolism; glutathione biosynthesis; glutathione from L-cysteine and L-glutamate: step 2/2.</text>
</comment>
<dbReference type="SUPFAM" id="SSF56059">
    <property type="entry name" value="Glutathione synthetase ATP-binding domain-like"/>
    <property type="match status" value="1"/>
</dbReference>
<feature type="binding site" evidence="13">
    <location>
        <begin position="160"/>
        <end position="163"/>
    </location>
    <ligand>
        <name>substrate</name>
    </ligand>
</feature>
<feature type="binding site" evidence="11">
    <location>
        <position position="491"/>
    </location>
    <ligand>
        <name>ATP</name>
        <dbReference type="ChEBI" id="CHEBI:30616"/>
    </ligand>
</feature>
<dbReference type="InterPro" id="IPR014049">
    <property type="entry name" value="Glutathione_synthase_N_euk"/>
</dbReference>
<feature type="binding site" evidence="11">
    <location>
        <position position="156"/>
    </location>
    <ligand>
        <name>ATP</name>
        <dbReference type="ChEBI" id="CHEBI:30616"/>
    </ligand>
</feature>
<evidence type="ECO:0000256" key="3">
    <source>
        <dbReference type="ARBA" id="ARBA00011738"/>
    </source>
</evidence>
<evidence type="ECO:0000256" key="4">
    <source>
        <dbReference type="ARBA" id="ARBA00022598"/>
    </source>
</evidence>
<dbReference type="PANTHER" id="PTHR11130">
    <property type="entry name" value="GLUTATHIONE SYNTHETASE"/>
    <property type="match status" value="1"/>
</dbReference>
<keyword evidence="7 10" id="KW-0547">Nucleotide-binding</keyword>